<dbReference type="Gene3D" id="3.40.50.300">
    <property type="entry name" value="P-loop containing nucleotide triphosphate hydrolases"/>
    <property type="match status" value="2"/>
</dbReference>
<sequence>MGEVVLKLKGVCKEFPGVKALDGVDLEVREGEVMALLGENGAGKSTLMKCLTGVYQRDAGSIQFKGKEINYTNARQAQDDGISIIHQELNLIPKMKVYENIFLGRELKNKMGKIDIKQMYNKTAEMLKSMNVDLKPDQKICELSVAQQQMVEIAKALLLDTKVIVMDEPTDALTDSEVVSLFKIINDLRDRKKAVVYISHRLEEIFEICDRATILRDGAFIGEKKVSELTYDELISMMVGRKLENQFPYEAMKPGKTVLSVKNLSNDYVHDISFDVKAGEVLGVAGLVGAGRTELAKTLYGVFHYDKGTVELDGQQIHPKNPSDAIRNGIYYMTEDRKGDGLVLIMNVKENISLSSSDKITSSGHINEKKDREYAEDYVKKMRIKTPSVFQKTRNLSGGNQQKVILAKAMMSDPKVLILDEPTRGIDVGAKKEIYLLINELRRQGKAVIMISSEMPEILGMSDRIMILHEGQKKGELSREEATQEKIMDKILS</sequence>
<dbReference type="EMBL" id="JAOQJL010000027">
    <property type="protein sequence ID" value="MCU6766298.1"/>
    <property type="molecule type" value="Genomic_DNA"/>
</dbReference>
<dbReference type="InterPro" id="IPR027417">
    <property type="entry name" value="P-loop_NTPase"/>
</dbReference>
<dbReference type="CDD" id="cd03216">
    <property type="entry name" value="ABC_Carb_Monos_I"/>
    <property type="match status" value="1"/>
</dbReference>
<proteinExistence type="predicted"/>
<keyword evidence="5" id="KW-0547">Nucleotide-binding</keyword>
<keyword evidence="3" id="KW-0762">Sugar transport</keyword>
<name>A0ABT2TVL9_9FIRM</name>
<evidence type="ECO:0000256" key="7">
    <source>
        <dbReference type="ARBA" id="ARBA00022967"/>
    </source>
</evidence>
<evidence type="ECO:0000256" key="8">
    <source>
        <dbReference type="ARBA" id="ARBA00023136"/>
    </source>
</evidence>
<evidence type="ECO:0000256" key="5">
    <source>
        <dbReference type="ARBA" id="ARBA00022741"/>
    </source>
</evidence>
<dbReference type="RefSeq" id="WP_158422128.1">
    <property type="nucleotide sequence ID" value="NZ_JAOQJL010000027.1"/>
</dbReference>
<evidence type="ECO:0000313" key="11">
    <source>
        <dbReference type="Proteomes" id="UP001652409"/>
    </source>
</evidence>
<evidence type="ECO:0000256" key="1">
    <source>
        <dbReference type="ARBA" id="ARBA00022448"/>
    </source>
</evidence>
<dbReference type="Pfam" id="PF00005">
    <property type="entry name" value="ABC_tran"/>
    <property type="match status" value="2"/>
</dbReference>
<keyword evidence="8" id="KW-0472">Membrane</keyword>
<evidence type="ECO:0000313" key="10">
    <source>
        <dbReference type="EMBL" id="MCU6766298.1"/>
    </source>
</evidence>
<feature type="domain" description="ABC transporter" evidence="9">
    <location>
        <begin position="6"/>
        <end position="242"/>
    </location>
</feature>
<dbReference type="SUPFAM" id="SSF52540">
    <property type="entry name" value="P-loop containing nucleoside triphosphate hydrolases"/>
    <property type="match status" value="2"/>
</dbReference>
<protein>
    <submittedName>
        <fullName evidence="10">Sugar ABC transporter ATP-binding protein</fullName>
    </submittedName>
</protein>
<evidence type="ECO:0000256" key="4">
    <source>
        <dbReference type="ARBA" id="ARBA00022737"/>
    </source>
</evidence>
<dbReference type="PROSITE" id="PS00211">
    <property type="entry name" value="ABC_TRANSPORTER_1"/>
    <property type="match status" value="1"/>
</dbReference>
<dbReference type="InterPro" id="IPR017871">
    <property type="entry name" value="ABC_transporter-like_CS"/>
</dbReference>
<dbReference type="CDD" id="cd03215">
    <property type="entry name" value="ABC_Carb_Monos_II"/>
    <property type="match status" value="1"/>
</dbReference>
<organism evidence="10 11">
    <name type="scientific">Blautia ammoniilytica</name>
    <dbReference type="NCBI Taxonomy" id="2981782"/>
    <lineage>
        <taxon>Bacteria</taxon>
        <taxon>Bacillati</taxon>
        <taxon>Bacillota</taxon>
        <taxon>Clostridia</taxon>
        <taxon>Lachnospirales</taxon>
        <taxon>Lachnospiraceae</taxon>
        <taxon>Blautia</taxon>
    </lineage>
</organism>
<dbReference type="Proteomes" id="UP001652409">
    <property type="component" value="Unassembled WGS sequence"/>
</dbReference>
<keyword evidence="2" id="KW-1003">Cell membrane</keyword>
<comment type="caution">
    <text evidence="10">The sequence shown here is derived from an EMBL/GenBank/DDBJ whole genome shotgun (WGS) entry which is preliminary data.</text>
</comment>
<keyword evidence="1" id="KW-0813">Transport</keyword>
<accession>A0ABT2TVL9</accession>
<dbReference type="GO" id="GO:0005524">
    <property type="term" value="F:ATP binding"/>
    <property type="evidence" value="ECO:0007669"/>
    <property type="project" value="UniProtKB-KW"/>
</dbReference>
<keyword evidence="6 10" id="KW-0067">ATP-binding</keyword>
<reference evidence="10 11" key="1">
    <citation type="journal article" date="2021" name="ISME Commun">
        <title>Automated analysis of genomic sequences facilitates high-throughput and comprehensive description of bacteria.</title>
        <authorList>
            <person name="Hitch T.C.A."/>
        </authorList>
    </citation>
    <scope>NUCLEOTIDE SEQUENCE [LARGE SCALE GENOMIC DNA]</scope>
    <source>
        <strain evidence="10 11">Sanger_23</strain>
    </source>
</reference>
<evidence type="ECO:0000256" key="2">
    <source>
        <dbReference type="ARBA" id="ARBA00022475"/>
    </source>
</evidence>
<keyword evidence="7" id="KW-1278">Translocase</keyword>
<dbReference type="InterPro" id="IPR003439">
    <property type="entry name" value="ABC_transporter-like_ATP-bd"/>
</dbReference>
<keyword evidence="4" id="KW-0677">Repeat</keyword>
<evidence type="ECO:0000256" key="6">
    <source>
        <dbReference type="ARBA" id="ARBA00022840"/>
    </source>
</evidence>
<keyword evidence="11" id="KW-1185">Reference proteome</keyword>
<dbReference type="PANTHER" id="PTHR43790:SF3">
    <property type="entry name" value="D-ALLOSE IMPORT ATP-BINDING PROTEIN ALSA-RELATED"/>
    <property type="match status" value="1"/>
</dbReference>
<evidence type="ECO:0000256" key="3">
    <source>
        <dbReference type="ARBA" id="ARBA00022597"/>
    </source>
</evidence>
<dbReference type="PANTHER" id="PTHR43790">
    <property type="entry name" value="CARBOHYDRATE TRANSPORT ATP-BINDING PROTEIN MG119-RELATED"/>
    <property type="match status" value="1"/>
</dbReference>
<dbReference type="SMART" id="SM00382">
    <property type="entry name" value="AAA"/>
    <property type="match status" value="2"/>
</dbReference>
<gene>
    <name evidence="10" type="primary">gguA</name>
    <name evidence="10" type="ORF">OCV61_12870</name>
</gene>
<evidence type="ECO:0000259" key="9">
    <source>
        <dbReference type="PROSITE" id="PS50893"/>
    </source>
</evidence>
<dbReference type="PROSITE" id="PS50893">
    <property type="entry name" value="ABC_TRANSPORTER_2"/>
    <property type="match status" value="2"/>
</dbReference>
<feature type="domain" description="ABC transporter" evidence="9">
    <location>
        <begin position="252"/>
        <end position="491"/>
    </location>
</feature>
<dbReference type="InterPro" id="IPR003593">
    <property type="entry name" value="AAA+_ATPase"/>
</dbReference>
<dbReference type="InterPro" id="IPR050107">
    <property type="entry name" value="ABC_carbohydrate_import_ATPase"/>
</dbReference>